<dbReference type="AlphaFoldDB" id="A0A6I6K374"/>
<dbReference type="SUPFAM" id="SSF55008">
    <property type="entry name" value="HMA, heavy metal-associated domain"/>
    <property type="match status" value="1"/>
</dbReference>
<sequence length="111" mass="12715">MKKLILMALVIFLGATVNSTFAQKETKVVCFKSSMDCENCQKTLTEHLRFEKGVKDLKVDFNTNTIFLEYKTGKNNDEAIAKSIEKKGYKAEKISEDEYHALVDNQEVKKE</sequence>
<reference evidence="3 4" key="1">
    <citation type="submission" date="2019-11" db="EMBL/GenBank/DDBJ databases">
        <authorList>
            <person name="Zheng R.K."/>
            <person name="Sun C.M."/>
        </authorList>
    </citation>
    <scope>NUCLEOTIDE SEQUENCE [LARGE SCALE GENOMIC DNA]</scope>
    <source>
        <strain evidence="3 4">WC007</strain>
    </source>
</reference>
<dbReference type="RefSeq" id="WP_158870155.1">
    <property type="nucleotide sequence ID" value="NZ_CP046401.1"/>
</dbReference>
<dbReference type="GO" id="GO:0046872">
    <property type="term" value="F:metal ion binding"/>
    <property type="evidence" value="ECO:0007669"/>
    <property type="project" value="InterPro"/>
</dbReference>
<gene>
    <name evidence="3" type="ORF">GM418_25290</name>
</gene>
<evidence type="ECO:0000259" key="2">
    <source>
        <dbReference type="PROSITE" id="PS50846"/>
    </source>
</evidence>
<evidence type="ECO:0000313" key="3">
    <source>
        <dbReference type="EMBL" id="QGY46852.1"/>
    </source>
</evidence>
<organism evidence="3 4">
    <name type="scientific">Maribellus comscasis</name>
    <dbReference type="NCBI Taxonomy" id="2681766"/>
    <lineage>
        <taxon>Bacteria</taxon>
        <taxon>Pseudomonadati</taxon>
        <taxon>Bacteroidota</taxon>
        <taxon>Bacteroidia</taxon>
        <taxon>Marinilabiliales</taxon>
        <taxon>Prolixibacteraceae</taxon>
        <taxon>Maribellus</taxon>
    </lineage>
</organism>
<dbReference type="Proteomes" id="UP000428260">
    <property type="component" value="Chromosome"/>
</dbReference>
<dbReference type="CDD" id="cd00371">
    <property type="entry name" value="HMA"/>
    <property type="match status" value="1"/>
</dbReference>
<evidence type="ECO:0000313" key="4">
    <source>
        <dbReference type="Proteomes" id="UP000428260"/>
    </source>
</evidence>
<dbReference type="PROSITE" id="PS50846">
    <property type="entry name" value="HMA_2"/>
    <property type="match status" value="1"/>
</dbReference>
<dbReference type="EMBL" id="CP046401">
    <property type="protein sequence ID" value="QGY46852.1"/>
    <property type="molecule type" value="Genomic_DNA"/>
</dbReference>
<feature type="domain" description="HMA" evidence="2">
    <location>
        <begin position="26"/>
        <end position="92"/>
    </location>
</feature>
<dbReference type="InterPro" id="IPR006121">
    <property type="entry name" value="HMA_dom"/>
</dbReference>
<protein>
    <recommendedName>
        <fullName evidence="2">HMA domain-containing protein</fullName>
    </recommendedName>
</protein>
<feature type="signal peptide" evidence="1">
    <location>
        <begin position="1"/>
        <end position="22"/>
    </location>
</feature>
<accession>A0A6I6K374</accession>
<name>A0A6I6K374_9BACT</name>
<evidence type="ECO:0000256" key="1">
    <source>
        <dbReference type="SAM" id="SignalP"/>
    </source>
</evidence>
<dbReference type="Pfam" id="PF00403">
    <property type="entry name" value="HMA"/>
    <property type="match status" value="1"/>
</dbReference>
<feature type="chain" id="PRO_5026128103" description="HMA domain-containing protein" evidence="1">
    <location>
        <begin position="23"/>
        <end position="111"/>
    </location>
</feature>
<dbReference type="Gene3D" id="3.30.70.100">
    <property type="match status" value="1"/>
</dbReference>
<dbReference type="KEGG" id="mcos:GM418_25290"/>
<proteinExistence type="predicted"/>
<dbReference type="InterPro" id="IPR036163">
    <property type="entry name" value="HMA_dom_sf"/>
</dbReference>
<keyword evidence="1" id="KW-0732">Signal</keyword>
<keyword evidence="4" id="KW-1185">Reference proteome</keyword>